<dbReference type="RefSeq" id="WP_092795252.1">
    <property type="nucleotide sequence ID" value="NZ_FNXF01000013.1"/>
</dbReference>
<dbReference type="InterPro" id="IPR052181">
    <property type="entry name" value="5hmC_binding"/>
</dbReference>
<dbReference type="PANTHER" id="PTHR14087:SF7">
    <property type="entry name" value="THYMOCYTE NUCLEAR PROTEIN 1"/>
    <property type="match status" value="1"/>
</dbReference>
<dbReference type="CDD" id="cd21133">
    <property type="entry name" value="EVE"/>
    <property type="match status" value="1"/>
</dbReference>
<name>A0A1H6N3D9_9GAMM</name>
<evidence type="ECO:0000313" key="3">
    <source>
        <dbReference type="Proteomes" id="UP000199371"/>
    </source>
</evidence>
<evidence type="ECO:0000313" key="2">
    <source>
        <dbReference type="EMBL" id="SEI04653.1"/>
    </source>
</evidence>
<reference evidence="3" key="1">
    <citation type="submission" date="2016-10" db="EMBL/GenBank/DDBJ databases">
        <authorList>
            <person name="Varghese N."/>
            <person name="Submissions S."/>
        </authorList>
    </citation>
    <scope>NUCLEOTIDE SEQUENCE [LARGE SCALE GENOMIC DNA]</scope>
    <source>
        <strain evidence="3">DSM 17616</strain>
    </source>
</reference>
<dbReference type="InterPro" id="IPR047197">
    <property type="entry name" value="THYN1-like_EVE"/>
</dbReference>
<dbReference type="STRING" id="173990.SAMN05660691_03071"/>
<dbReference type="Proteomes" id="UP000199371">
    <property type="component" value="Unassembled WGS sequence"/>
</dbReference>
<sequence length="152" mass="17018">MAYWLFKTEPSECSIDDFANAPDTPIVWEGVRNYQARNMLRDGVKSGDKVFIYHSSCKLIGVAGITRVVRSAYPDPSQFNSASIYFDSKSSTDNPRWIAVDLIFERKLPAIISLDKLKSSAKLSGLPVVQKGSRLSVMPVNEAQWQTIMQLV</sequence>
<proteinExistence type="predicted"/>
<dbReference type="SUPFAM" id="SSF88697">
    <property type="entry name" value="PUA domain-like"/>
    <property type="match status" value="1"/>
</dbReference>
<protein>
    <submittedName>
        <fullName evidence="2">Predicted RNA-binding protein, contains PUA-like domain</fullName>
    </submittedName>
</protein>
<dbReference type="OrthoDB" id="9791347at2"/>
<organism evidence="2 3">
    <name type="scientific">Rheinheimera pacifica</name>
    <dbReference type="NCBI Taxonomy" id="173990"/>
    <lineage>
        <taxon>Bacteria</taxon>
        <taxon>Pseudomonadati</taxon>
        <taxon>Pseudomonadota</taxon>
        <taxon>Gammaproteobacteria</taxon>
        <taxon>Chromatiales</taxon>
        <taxon>Chromatiaceae</taxon>
        <taxon>Rheinheimera</taxon>
    </lineage>
</organism>
<keyword evidence="3" id="KW-1185">Reference proteome</keyword>
<dbReference type="EMBL" id="FNXF01000013">
    <property type="protein sequence ID" value="SEI04653.1"/>
    <property type="molecule type" value="Genomic_DNA"/>
</dbReference>
<dbReference type="Pfam" id="PF01878">
    <property type="entry name" value="EVE"/>
    <property type="match status" value="1"/>
</dbReference>
<dbReference type="AlphaFoldDB" id="A0A1H6N3D9"/>
<feature type="domain" description="EVE" evidence="1">
    <location>
        <begin position="2"/>
        <end position="151"/>
    </location>
</feature>
<evidence type="ECO:0000259" key="1">
    <source>
        <dbReference type="Pfam" id="PF01878"/>
    </source>
</evidence>
<dbReference type="InterPro" id="IPR002740">
    <property type="entry name" value="EVE_domain"/>
</dbReference>
<dbReference type="PANTHER" id="PTHR14087">
    <property type="entry name" value="THYMOCYTE NUCLEAR PROTEIN 1"/>
    <property type="match status" value="1"/>
</dbReference>
<accession>A0A1H6N3D9</accession>
<gene>
    <name evidence="2" type="ORF">SAMN05660691_03071</name>
</gene>
<dbReference type="Gene3D" id="3.10.590.10">
    <property type="entry name" value="ph1033 like domains"/>
    <property type="match status" value="1"/>
</dbReference>
<dbReference type="InterPro" id="IPR015947">
    <property type="entry name" value="PUA-like_sf"/>
</dbReference>